<organism evidence="6 7">
    <name type="scientific">Gloeophyllum trabeum (strain ATCC 11539 / FP-39264 / Madison 617)</name>
    <name type="common">Brown rot fungus</name>
    <dbReference type="NCBI Taxonomy" id="670483"/>
    <lineage>
        <taxon>Eukaryota</taxon>
        <taxon>Fungi</taxon>
        <taxon>Dikarya</taxon>
        <taxon>Basidiomycota</taxon>
        <taxon>Agaricomycotina</taxon>
        <taxon>Agaricomycetes</taxon>
        <taxon>Gloeophyllales</taxon>
        <taxon>Gloeophyllaceae</taxon>
        <taxon>Gloeophyllum</taxon>
    </lineage>
</organism>
<evidence type="ECO:0000313" key="7">
    <source>
        <dbReference type="Proteomes" id="UP000030669"/>
    </source>
</evidence>
<keyword evidence="7" id="KW-1185">Reference proteome</keyword>
<gene>
    <name evidence="6" type="ORF">GLOTRDRAFT_135768</name>
</gene>
<name>S7S5I6_GLOTA</name>
<dbReference type="InterPro" id="IPR002938">
    <property type="entry name" value="FAD-bd"/>
</dbReference>
<sequence length="566" mass="62199">MSQAPPILIAGAGPVGLVTAIVLRQHSIPVRIIEKEPVPKLASRASGIMPRTLEIYHFLGVLPYILKAAGQAPVIVDYEIPGGERVLETFRMFPHVDATPSRPFLQCKALSQSLSQDILRAHLARFGTEVEMGTELRDFEQCDDHVVASIVKKSADGKESTESYSASYLVGTDGAKGITRRRLGLTLDGESRENLSFVFADIRLRGLEGNFWHKWGEISNKMITIRKTEFSKEHFWLLAGGQNLDTNGLQPNPKSVTEWIKLQTGRGDIEIVEVINFSNYKPSMRMVKEFSKGRVFLAGDAAHIHSPAGGQGLNNGIADAWLLSWRLALAHKGLASAELLASYTAERAPVIKVMLEHTTAILNAQIAATWGKFGYGNWRPDKAPLWQLDINYRWSPVVFDETATAVSDETASNTAPGVQEGNDIRAGDRAPDAPSLLDILSAPPSVKRLFDYFKSTQHTVLVFASSEAKINSFASALNNVPAEVVQSAVIIPQETPVREQDLETEFTWTSKVDHALKDCDAHMYRAYRPEGSQDEVAVIVRPDDIIGAIVKSGEGITKYFSKILAA</sequence>
<dbReference type="InterPro" id="IPR036188">
    <property type="entry name" value="FAD/NAD-bd_sf"/>
</dbReference>
<protein>
    <recommendedName>
        <fullName evidence="5">FAD-binding domain-containing protein</fullName>
    </recommendedName>
</protein>
<feature type="domain" description="FAD-binding" evidence="5">
    <location>
        <begin position="7"/>
        <end position="356"/>
    </location>
</feature>
<evidence type="ECO:0000256" key="4">
    <source>
        <dbReference type="ARBA" id="ARBA00023002"/>
    </source>
</evidence>
<dbReference type="OrthoDB" id="2690153at2759"/>
<dbReference type="Gene3D" id="3.30.70.2450">
    <property type="match status" value="1"/>
</dbReference>
<dbReference type="OMA" id="MSKNESH"/>
<dbReference type="Gene3D" id="3.40.30.120">
    <property type="match status" value="1"/>
</dbReference>
<evidence type="ECO:0000313" key="6">
    <source>
        <dbReference type="EMBL" id="EPQ61249.1"/>
    </source>
</evidence>
<dbReference type="InterPro" id="IPR050641">
    <property type="entry name" value="RIFMO-like"/>
</dbReference>
<dbReference type="PANTHER" id="PTHR43004:SF19">
    <property type="entry name" value="BINDING MONOOXYGENASE, PUTATIVE (JCVI)-RELATED"/>
    <property type="match status" value="1"/>
</dbReference>
<evidence type="ECO:0000259" key="5">
    <source>
        <dbReference type="Pfam" id="PF01494"/>
    </source>
</evidence>
<dbReference type="Proteomes" id="UP000030669">
    <property type="component" value="Unassembled WGS sequence"/>
</dbReference>
<evidence type="ECO:0000256" key="1">
    <source>
        <dbReference type="ARBA" id="ARBA00001974"/>
    </source>
</evidence>
<dbReference type="SUPFAM" id="SSF51905">
    <property type="entry name" value="FAD/NAD(P)-binding domain"/>
    <property type="match status" value="1"/>
</dbReference>
<reference evidence="6 7" key="1">
    <citation type="journal article" date="2012" name="Science">
        <title>The Paleozoic origin of enzymatic lignin decomposition reconstructed from 31 fungal genomes.</title>
        <authorList>
            <person name="Floudas D."/>
            <person name="Binder M."/>
            <person name="Riley R."/>
            <person name="Barry K."/>
            <person name="Blanchette R.A."/>
            <person name="Henrissat B."/>
            <person name="Martinez A.T."/>
            <person name="Otillar R."/>
            <person name="Spatafora J.W."/>
            <person name="Yadav J.S."/>
            <person name="Aerts A."/>
            <person name="Benoit I."/>
            <person name="Boyd A."/>
            <person name="Carlson A."/>
            <person name="Copeland A."/>
            <person name="Coutinho P.M."/>
            <person name="de Vries R.P."/>
            <person name="Ferreira P."/>
            <person name="Findley K."/>
            <person name="Foster B."/>
            <person name="Gaskell J."/>
            <person name="Glotzer D."/>
            <person name="Gorecki P."/>
            <person name="Heitman J."/>
            <person name="Hesse C."/>
            <person name="Hori C."/>
            <person name="Igarashi K."/>
            <person name="Jurgens J.A."/>
            <person name="Kallen N."/>
            <person name="Kersten P."/>
            <person name="Kohler A."/>
            <person name="Kuees U."/>
            <person name="Kumar T.K.A."/>
            <person name="Kuo A."/>
            <person name="LaButti K."/>
            <person name="Larrondo L.F."/>
            <person name="Lindquist E."/>
            <person name="Ling A."/>
            <person name="Lombard V."/>
            <person name="Lucas S."/>
            <person name="Lundell T."/>
            <person name="Martin R."/>
            <person name="McLaughlin D.J."/>
            <person name="Morgenstern I."/>
            <person name="Morin E."/>
            <person name="Murat C."/>
            <person name="Nagy L.G."/>
            <person name="Nolan M."/>
            <person name="Ohm R.A."/>
            <person name="Patyshakuliyeva A."/>
            <person name="Rokas A."/>
            <person name="Ruiz-Duenas F.J."/>
            <person name="Sabat G."/>
            <person name="Salamov A."/>
            <person name="Samejima M."/>
            <person name="Schmutz J."/>
            <person name="Slot J.C."/>
            <person name="St John F."/>
            <person name="Stenlid J."/>
            <person name="Sun H."/>
            <person name="Sun S."/>
            <person name="Syed K."/>
            <person name="Tsang A."/>
            <person name="Wiebenga A."/>
            <person name="Young D."/>
            <person name="Pisabarro A."/>
            <person name="Eastwood D.C."/>
            <person name="Martin F."/>
            <person name="Cullen D."/>
            <person name="Grigoriev I.V."/>
            <person name="Hibbett D.S."/>
        </authorList>
    </citation>
    <scope>NUCLEOTIDE SEQUENCE [LARGE SCALE GENOMIC DNA]</scope>
    <source>
        <strain evidence="6 7">ATCC 11539</strain>
    </source>
</reference>
<dbReference type="Pfam" id="PF01494">
    <property type="entry name" value="FAD_binding_3"/>
    <property type="match status" value="1"/>
</dbReference>
<keyword evidence="2" id="KW-0285">Flavoprotein</keyword>
<dbReference type="HOGENOM" id="CLU_009665_20_3_1"/>
<dbReference type="GeneID" id="19303385"/>
<dbReference type="EMBL" id="KB469296">
    <property type="protein sequence ID" value="EPQ61249.1"/>
    <property type="molecule type" value="Genomic_DNA"/>
</dbReference>
<dbReference type="RefSeq" id="XP_007861462.1">
    <property type="nucleotide sequence ID" value="XM_007863271.1"/>
</dbReference>
<dbReference type="KEGG" id="gtr:GLOTRDRAFT_135768"/>
<dbReference type="AlphaFoldDB" id="S7S5I6"/>
<comment type="cofactor">
    <cofactor evidence="1">
        <name>FAD</name>
        <dbReference type="ChEBI" id="CHEBI:57692"/>
    </cofactor>
</comment>
<keyword evidence="3" id="KW-0274">FAD</keyword>
<evidence type="ECO:0000256" key="2">
    <source>
        <dbReference type="ARBA" id="ARBA00022630"/>
    </source>
</evidence>
<dbReference type="PANTHER" id="PTHR43004">
    <property type="entry name" value="TRK SYSTEM POTASSIUM UPTAKE PROTEIN"/>
    <property type="match status" value="1"/>
</dbReference>
<dbReference type="eggNOG" id="KOG3855">
    <property type="taxonomic scope" value="Eukaryota"/>
</dbReference>
<dbReference type="PRINTS" id="PR00420">
    <property type="entry name" value="RNGMNOXGNASE"/>
</dbReference>
<keyword evidence="4" id="KW-0560">Oxidoreductase</keyword>
<accession>S7S5I6</accession>
<dbReference type="GO" id="GO:0071949">
    <property type="term" value="F:FAD binding"/>
    <property type="evidence" value="ECO:0007669"/>
    <property type="project" value="InterPro"/>
</dbReference>
<proteinExistence type="predicted"/>
<evidence type="ECO:0000256" key="3">
    <source>
        <dbReference type="ARBA" id="ARBA00022827"/>
    </source>
</evidence>
<dbReference type="GO" id="GO:0016709">
    <property type="term" value="F:oxidoreductase activity, acting on paired donors, with incorporation or reduction of molecular oxygen, NAD(P)H as one donor, and incorporation of one atom of oxygen"/>
    <property type="evidence" value="ECO:0007669"/>
    <property type="project" value="UniProtKB-ARBA"/>
</dbReference>
<dbReference type="Gene3D" id="3.50.50.60">
    <property type="entry name" value="FAD/NAD(P)-binding domain"/>
    <property type="match status" value="1"/>
</dbReference>